<proteinExistence type="predicted"/>
<name>A0A645ETW9_9ZZZZ</name>
<gene>
    <name evidence="1" type="ORF">SDC9_152732</name>
</gene>
<reference evidence="1" key="1">
    <citation type="submission" date="2019-08" db="EMBL/GenBank/DDBJ databases">
        <authorList>
            <person name="Kucharzyk K."/>
            <person name="Murdoch R.W."/>
            <person name="Higgins S."/>
            <person name="Loffler F."/>
        </authorList>
    </citation>
    <scope>NUCLEOTIDE SEQUENCE</scope>
</reference>
<sequence length="228" mass="25328">MHEHAARSHQLDVKALARLLQHLPPQAVTRALVQLHGQREIAAQHGAGTFQRLLQMCRIATLFHKGRAVGCDQHFTAVQQMPGRRRCQPIRTLGCRATCSGDELAQVAPALQIARDGDDAQIAKLKLAAVKQRKIKFACGLPFGDLLIALLCQMLHRKPRAHHARDGAFIRDGKRRIAQLLGTLNQFRRMRGPTLKAEIAQAMQFHITGQRQRGQDGIDAFVTHGAHP</sequence>
<dbReference type="EMBL" id="VSSQ01051380">
    <property type="protein sequence ID" value="MPN05481.1"/>
    <property type="molecule type" value="Genomic_DNA"/>
</dbReference>
<dbReference type="AlphaFoldDB" id="A0A645ETW9"/>
<organism evidence="1">
    <name type="scientific">bioreactor metagenome</name>
    <dbReference type="NCBI Taxonomy" id="1076179"/>
    <lineage>
        <taxon>unclassified sequences</taxon>
        <taxon>metagenomes</taxon>
        <taxon>ecological metagenomes</taxon>
    </lineage>
</organism>
<protein>
    <submittedName>
        <fullName evidence="1">Uncharacterized protein</fullName>
    </submittedName>
</protein>
<accession>A0A645ETW9</accession>
<comment type="caution">
    <text evidence="1">The sequence shown here is derived from an EMBL/GenBank/DDBJ whole genome shotgun (WGS) entry which is preliminary data.</text>
</comment>
<evidence type="ECO:0000313" key="1">
    <source>
        <dbReference type="EMBL" id="MPN05481.1"/>
    </source>
</evidence>